<dbReference type="EC" id="2.7.11.1" evidence="1"/>
<keyword evidence="6 7" id="KW-0067">ATP-binding</keyword>
<evidence type="ECO:0000313" key="11">
    <source>
        <dbReference type="EMBL" id="GAA0251304.1"/>
    </source>
</evidence>
<dbReference type="PANTHER" id="PTHR43289">
    <property type="entry name" value="MITOGEN-ACTIVATED PROTEIN KINASE KINASE KINASE 20-RELATED"/>
    <property type="match status" value="1"/>
</dbReference>
<dbReference type="PANTHER" id="PTHR43289:SF6">
    <property type="entry name" value="SERINE_THREONINE-PROTEIN KINASE NEKL-3"/>
    <property type="match status" value="1"/>
</dbReference>
<evidence type="ECO:0000313" key="12">
    <source>
        <dbReference type="Proteomes" id="UP001500967"/>
    </source>
</evidence>
<organism evidence="11 12">
    <name type="scientific">Cryptosporangium japonicum</name>
    <dbReference type="NCBI Taxonomy" id="80872"/>
    <lineage>
        <taxon>Bacteria</taxon>
        <taxon>Bacillati</taxon>
        <taxon>Actinomycetota</taxon>
        <taxon>Actinomycetes</taxon>
        <taxon>Cryptosporangiales</taxon>
        <taxon>Cryptosporangiaceae</taxon>
        <taxon>Cryptosporangium</taxon>
    </lineage>
</organism>
<keyword evidence="4 7" id="KW-0547">Nucleotide-binding</keyword>
<dbReference type="SUPFAM" id="SSF56112">
    <property type="entry name" value="Protein kinase-like (PK-like)"/>
    <property type="match status" value="1"/>
</dbReference>
<evidence type="ECO:0000256" key="9">
    <source>
        <dbReference type="SAM" id="Phobius"/>
    </source>
</evidence>
<keyword evidence="3" id="KW-0808">Transferase</keyword>
<comment type="caution">
    <text evidence="11">The sequence shown here is derived from an EMBL/GenBank/DDBJ whole genome shotgun (WGS) entry which is preliminary data.</text>
</comment>
<keyword evidence="12" id="KW-1185">Reference proteome</keyword>
<dbReference type="RefSeq" id="WP_344650429.1">
    <property type="nucleotide sequence ID" value="NZ_BAAAGX010000016.1"/>
</dbReference>
<dbReference type="Proteomes" id="UP001500967">
    <property type="component" value="Unassembled WGS sequence"/>
</dbReference>
<dbReference type="InterPro" id="IPR000719">
    <property type="entry name" value="Prot_kinase_dom"/>
</dbReference>
<dbReference type="PROSITE" id="PS50011">
    <property type="entry name" value="PROTEIN_KINASE_DOM"/>
    <property type="match status" value="1"/>
</dbReference>
<keyword evidence="5" id="KW-0418">Kinase</keyword>
<proteinExistence type="predicted"/>
<dbReference type="PROSITE" id="PS00108">
    <property type="entry name" value="PROTEIN_KINASE_ST"/>
    <property type="match status" value="1"/>
</dbReference>
<dbReference type="InterPro" id="IPR017441">
    <property type="entry name" value="Protein_kinase_ATP_BS"/>
</dbReference>
<name>A0ABP3E420_9ACTN</name>
<dbReference type="InterPro" id="IPR011009">
    <property type="entry name" value="Kinase-like_dom_sf"/>
</dbReference>
<reference evidence="12" key="1">
    <citation type="journal article" date="2019" name="Int. J. Syst. Evol. Microbiol.">
        <title>The Global Catalogue of Microorganisms (GCM) 10K type strain sequencing project: providing services to taxonomists for standard genome sequencing and annotation.</title>
        <authorList>
            <consortium name="The Broad Institute Genomics Platform"/>
            <consortium name="The Broad Institute Genome Sequencing Center for Infectious Disease"/>
            <person name="Wu L."/>
            <person name="Ma J."/>
        </authorList>
    </citation>
    <scope>NUCLEOTIDE SEQUENCE [LARGE SCALE GENOMIC DNA]</scope>
    <source>
        <strain evidence="12">JCM 10425</strain>
    </source>
</reference>
<feature type="transmembrane region" description="Helical" evidence="9">
    <location>
        <begin position="383"/>
        <end position="405"/>
    </location>
</feature>
<feature type="binding site" evidence="7">
    <location>
        <position position="44"/>
    </location>
    <ligand>
        <name>ATP</name>
        <dbReference type="ChEBI" id="CHEBI:30616"/>
    </ligand>
</feature>
<evidence type="ECO:0000259" key="10">
    <source>
        <dbReference type="PROSITE" id="PS50011"/>
    </source>
</evidence>
<dbReference type="CDD" id="cd14014">
    <property type="entry name" value="STKc_PknB_like"/>
    <property type="match status" value="1"/>
</dbReference>
<accession>A0ABP3E420</accession>
<sequence>MLFDRATIVAALPSYEVGREVGSGGFGTVLEGRHRSLGRPVAIKVLAMPDAGLERRFLSEAQVMAAFDHPHVVHVHDYADDAGLCLLVMEHCPGGTLTSRLRTGLTPETACAIALSVADALHAAHRRGIVHRDVKPDNVLFAADGAAKVTDFGLAKIFEGSVVTSGSLVGTPGYAAPEQILGQPVRPATDVYALGGVTYHMLTGRPPFPADLPVREMLHRQIYGGPDLPGGLSDRFAAVLGQALTRDPAERTASAKDFALLLAAAAAAELGPDWLTRAETPLRVEEDVLRAMSDRAGAVRTPTAVAPRRLLRGGAGALHPDAARRPEAPGAPRPEVTPAGRHAAPDTPPPFPSGPSEELTHEEVQLRIAAWERPDEGFRRRTWVLLGAVIALLAAVSVGAGVIIGQLQRGG</sequence>
<dbReference type="Gene3D" id="1.10.510.10">
    <property type="entry name" value="Transferase(Phosphotransferase) domain 1"/>
    <property type="match status" value="1"/>
</dbReference>
<feature type="region of interest" description="Disordered" evidence="8">
    <location>
        <begin position="316"/>
        <end position="359"/>
    </location>
</feature>
<evidence type="ECO:0000256" key="3">
    <source>
        <dbReference type="ARBA" id="ARBA00022679"/>
    </source>
</evidence>
<keyword evidence="9" id="KW-1133">Transmembrane helix</keyword>
<dbReference type="InterPro" id="IPR008271">
    <property type="entry name" value="Ser/Thr_kinase_AS"/>
</dbReference>
<evidence type="ECO:0000256" key="7">
    <source>
        <dbReference type="PROSITE-ProRule" id="PRU10141"/>
    </source>
</evidence>
<dbReference type="PROSITE" id="PS00107">
    <property type="entry name" value="PROTEIN_KINASE_ATP"/>
    <property type="match status" value="1"/>
</dbReference>
<feature type="domain" description="Protein kinase" evidence="10">
    <location>
        <begin position="15"/>
        <end position="275"/>
    </location>
</feature>
<evidence type="ECO:0000256" key="4">
    <source>
        <dbReference type="ARBA" id="ARBA00022741"/>
    </source>
</evidence>
<gene>
    <name evidence="11" type="ORF">GCM10009539_40550</name>
</gene>
<keyword evidence="9" id="KW-0472">Membrane</keyword>
<evidence type="ECO:0000256" key="1">
    <source>
        <dbReference type="ARBA" id="ARBA00012513"/>
    </source>
</evidence>
<protein>
    <recommendedName>
        <fullName evidence="1">non-specific serine/threonine protein kinase</fullName>
        <ecNumber evidence="1">2.7.11.1</ecNumber>
    </recommendedName>
</protein>
<evidence type="ECO:0000256" key="5">
    <source>
        <dbReference type="ARBA" id="ARBA00022777"/>
    </source>
</evidence>
<keyword evidence="2" id="KW-0723">Serine/threonine-protein kinase</keyword>
<evidence type="ECO:0000256" key="6">
    <source>
        <dbReference type="ARBA" id="ARBA00022840"/>
    </source>
</evidence>
<evidence type="ECO:0000256" key="8">
    <source>
        <dbReference type="SAM" id="MobiDB-lite"/>
    </source>
</evidence>
<dbReference type="Pfam" id="PF00069">
    <property type="entry name" value="Pkinase"/>
    <property type="match status" value="1"/>
</dbReference>
<evidence type="ECO:0000256" key="2">
    <source>
        <dbReference type="ARBA" id="ARBA00022527"/>
    </source>
</evidence>
<dbReference type="EMBL" id="BAAAGX010000016">
    <property type="protein sequence ID" value="GAA0251304.1"/>
    <property type="molecule type" value="Genomic_DNA"/>
</dbReference>
<keyword evidence="9" id="KW-0812">Transmembrane</keyword>
<dbReference type="SMART" id="SM00220">
    <property type="entry name" value="S_TKc"/>
    <property type="match status" value="1"/>
</dbReference>